<evidence type="ECO:0000259" key="8">
    <source>
        <dbReference type="Pfam" id="PF00171"/>
    </source>
</evidence>
<evidence type="ECO:0000256" key="7">
    <source>
        <dbReference type="RuleBase" id="RU003345"/>
    </source>
</evidence>
<dbReference type="RefSeq" id="WP_104811355.1">
    <property type="nucleotide sequence ID" value="NZ_MQUA01000014.1"/>
</dbReference>
<dbReference type="Gene3D" id="3.40.605.10">
    <property type="entry name" value="Aldehyde Dehydrogenase, Chain A, domain 1"/>
    <property type="match status" value="1"/>
</dbReference>
<protein>
    <recommendedName>
        <fullName evidence="4">Aldehyde dehydrogenase</fullName>
    </recommendedName>
</protein>
<dbReference type="Proteomes" id="UP000239522">
    <property type="component" value="Unassembled WGS sequence"/>
</dbReference>
<dbReference type="InterPro" id="IPR016162">
    <property type="entry name" value="Ald_DH_N"/>
</dbReference>
<evidence type="ECO:0000313" key="10">
    <source>
        <dbReference type="Proteomes" id="UP000239522"/>
    </source>
</evidence>
<gene>
    <name evidence="9" type="ORF">BST83_17660</name>
</gene>
<dbReference type="InterPro" id="IPR015590">
    <property type="entry name" value="Aldehyde_DH_dom"/>
</dbReference>
<dbReference type="FunFam" id="3.40.309.10:FF:000003">
    <property type="entry name" value="Aldehyde dehydrogenase"/>
    <property type="match status" value="1"/>
</dbReference>
<dbReference type="EMBL" id="MQUA01000014">
    <property type="protein sequence ID" value="PQB03442.1"/>
    <property type="molecule type" value="Genomic_DNA"/>
</dbReference>
<reference evidence="9 10" key="1">
    <citation type="submission" date="2016-11" db="EMBL/GenBank/DDBJ databases">
        <title>Trade-off between light-utilization and light-protection in marine flavobacteria.</title>
        <authorList>
            <person name="Kumagai Y."/>
        </authorList>
    </citation>
    <scope>NUCLEOTIDE SEQUENCE [LARGE SCALE GENOMIC DNA]</scope>
    <source>
        <strain evidence="9 10">ATCC 700397</strain>
    </source>
</reference>
<evidence type="ECO:0000256" key="1">
    <source>
        <dbReference type="ARBA" id="ARBA00009986"/>
    </source>
</evidence>
<evidence type="ECO:0000256" key="5">
    <source>
        <dbReference type="PIRSR" id="PIRSR036492-1"/>
    </source>
</evidence>
<dbReference type="InterPro" id="IPR029510">
    <property type="entry name" value="Ald_DH_CS_GLU"/>
</dbReference>
<dbReference type="PIRSF" id="PIRSF036492">
    <property type="entry name" value="ALDH"/>
    <property type="match status" value="1"/>
</dbReference>
<comment type="similarity">
    <text evidence="1 4 7">Belongs to the aldehyde dehydrogenase family.</text>
</comment>
<accession>A0A2S7KLF7</accession>
<evidence type="ECO:0000256" key="3">
    <source>
        <dbReference type="ARBA" id="ARBA00023027"/>
    </source>
</evidence>
<dbReference type="SUPFAM" id="SSF53720">
    <property type="entry name" value="ALDH-like"/>
    <property type="match status" value="1"/>
</dbReference>
<keyword evidence="2 4" id="KW-0560">Oxidoreductase</keyword>
<dbReference type="GO" id="GO:0004029">
    <property type="term" value="F:aldehyde dehydrogenase (NAD+) activity"/>
    <property type="evidence" value="ECO:0007669"/>
    <property type="project" value="TreeGrafter"/>
</dbReference>
<dbReference type="InterPro" id="IPR016161">
    <property type="entry name" value="Ald_DH/histidinol_DH"/>
</dbReference>
<dbReference type="Pfam" id="PF00171">
    <property type="entry name" value="Aldedh"/>
    <property type="match status" value="1"/>
</dbReference>
<keyword evidence="10" id="KW-1185">Reference proteome</keyword>
<dbReference type="AlphaFoldDB" id="A0A2S7KLF7"/>
<sequence length="458" mass="51722">MKDTKEDLIIKNIANHRTFFLTQKTKGFSFRLTQLHKLKKAILEYQEKIENALWEDLHKSPEEAYLTEISIVLGEIDNHLKHLKKWVLPKKVATPIHLFPSSSKVLFEPLGVALIVAPWNYPFQLLINSLVGSISSGCCCVLKPSPDTPNVAKVLENMISENFDSDYISVVQGGRETNTLLFAQRFDLIFFTGSSKVGKVVMRAAAENLTPVVLELGGKSPCIVDADANIDIAAKRIAWGKLINAGQTCIAPDYLFAHQSIKEELLNKIAENIKLMYGDDIKQSRFYPRIVNEKATYRLRTLLKEGKIHTGGDVDVKERFITPTIIDEVTPDFLIMQEEIFGPILPVMTFNHIDEPINYINKNEKPLAFYYFGKNKNVKEVLSKTTSGGACINDTLMHITNDNLPFGGVGNSGMGTYHGHESFLAFSHKRAVVNTPTWIDLPLKYVPFKYFKWMKKII</sequence>
<feature type="active site" evidence="5 6">
    <location>
        <position position="215"/>
    </location>
</feature>
<name>A0A2S7KLF7_9FLAO</name>
<evidence type="ECO:0000256" key="6">
    <source>
        <dbReference type="PROSITE-ProRule" id="PRU10007"/>
    </source>
</evidence>
<keyword evidence="3" id="KW-0520">NAD</keyword>
<dbReference type="PANTHER" id="PTHR43570:SF16">
    <property type="entry name" value="ALDEHYDE DEHYDROGENASE TYPE III, ISOFORM Q"/>
    <property type="match status" value="1"/>
</dbReference>
<dbReference type="PROSITE" id="PS00070">
    <property type="entry name" value="ALDEHYDE_DEHYDR_CYS"/>
    <property type="match status" value="1"/>
</dbReference>
<feature type="active site" evidence="5">
    <location>
        <position position="249"/>
    </location>
</feature>
<feature type="domain" description="Aldehyde dehydrogenase" evidence="8">
    <location>
        <begin position="23"/>
        <end position="431"/>
    </location>
</feature>
<dbReference type="OrthoDB" id="9762913at2"/>
<dbReference type="CDD" id="cd07136">
    <property type="entry name" value="ALDH_YwdH-P39616"/>
    <property type="match status" value="1"/>
</dbReference>
<dbReference type="PROSITE" id="PS00687">
    <property type="entry name" value="ALDEHYDE_DEHYDR_GLU"/>
    <property type="match status" value="1"/>
</dbReference>
<evidence type="ECO:0000313" key="9">
    <source>
        <dbReference type="EMBL" id="PQB03442.1"/>
    </source>
</evidence>
<dbReference type="Gene3D" id="3.40.309.10">
    <property type="entry name" value="Aldehyde Dehydrogenase, Chain A, domain 2"/>
    <property type="match status" value="1"/>
</dbReference>
<dbReference type="InterPro" id="IPR016160">
    <property type="entry name" value="Ald_DH_CS_CYS"/>
</dbReference>
<dbReference type="GO" id="GO:0005737">
    <property type="term" value="C:cytoplasm"/>
    <property type="evidence" value="ECO:0007669"/>
    <property type="project" value="TreeGrafter"/>
</dbReference>
<organism evidence="9 10">
    <name type="scientific">Polaribacter filamentus</name>
    <dbReference type="NCBI Taxonomy" id="53483"/>
    <lineage>
        <taxon>Bacteria</taxon>
        <taxon>Pseudomonadati</taxon>
        <taxon>Bacteroidota</taxon>
        <taxon>Flavobacteriia</taxon>
        <taxon>Flavobacteriales</taxon>
        <taxon>Flavobacteriaceae</taxon>
    </lineage>
</organism>
<proteinExistence type="inferred from homology"/>
<evidence type="ECO:0000256" key="4">
    <source>
        <dbReference type="PIRNR" id="PIRNR036492"/>
    </source>
</evidence>
<evidence type="ECO:0000256" key="2">
    <source>
        <dbReference type="ARBA" id="ARBA00023002"/>
    </source>
</evidence>
<dbReference type="GO" id="GO:0006081">
    <property type="term" value="P:aldehyde metabolic process"/>
    <property type="evidence" value="ECO:0007669"/>
    <property type="project" value="InterPro"/>
</dbReference>
<dbReference type="InterPro" id="IPR012394">
    <property type="entry name" value="Aldehyde_DH_NAD(P)"/>
</dbReference>
<dbReference type="FunFam" id="3.40.605.10:FF:000004">
    <property type="entry name" value="Aldehyde dehydrogenase"/>
    <property type="match status" value="1"/>
</dbReference>
<dbReference type="InterPro" id="IPR016163">
    <property type="entry name" value="Ald_DH_C"/>
</dbReference>
<dbReference type="PANTHER" id="PTHR43570">
    <property type="entry name" value="ALDEHYDE DEHYDROGENASE"/>
    <property type="match status" value="1"/>
</dbReference>
<comment type="caution">
    <text evidence="9">The sequence shown here is derived from an EMBL/GenBank/DDBJ whole genome shotgun (WGS) entry which is preliminary data.</text>
</comment>